<dbReference type="ExpressionAtlas" id="A0A1D6GE78">
    <property type="expression patterns" value="baseline and differential"/>
</dbReference>
<protein>
    <submittedName>
        <fullName evidence="2">NEDD8-activating enzyme E1 regulatory subunit AXR1</fullName>
    </submittedName>
</protein>
<dbReference type="Pfam" id="PF00899">
    <property type="entry name" value="ThiF"/>
    <property type="match status" value="1"/>
</dbReference>
<sequence length="147" mass="15831">MAAAAAVVAEPKTKYDRQLRIWGDQGQTALEKASICLLNCGPTGTEALKNLVLGGIGSVTAVDGSKVEASDLGNNFMLDEGCLGQPRAKSICSFLQELNDAVKAKFVEEFPTHLIDTNPSFFSQFTVVIATQVCSSVYFEDKLQKHD</sequence>
<evidence type="ECO:0000313" key="2">
    <source>
        <dbReference type="EMBL" id="AQK61935.1"/>
    </source>
</evidence>
<organism evidence="2">
    <name type="scientific">Zea mays</name>
    <name type="common">Maize</name>
    <dbReference type="NCBI Taxonomy" id="4577"/>
    <lineage>
        <taxon>Eukaryota</taxon>
        <taxon>Viridiplantae</taxon>
        <taxon>Streptophyta</taxon>
        <taxon>Embryophyta</taxon>
        <taxon>Tracheophyta</taxon>
        <taxon>Spermatophyta</taxon>
        <taxon>Magnoliopsida</taxon>
        <taxon>Liliopsida</taxon>
        <taxon>Poales</taxon>
        <taxon>Poaceae</taxon>
        <taxon>PACMAD clade</taxon>
        <taxon>Panicoideae</taxon>
        <taxon>Andropogonodae</taxon>
        <taxon>Andropogoneae</taxon>
        <taxon>Tripsacinae</taxon>
        <taxon>Zea</taxon>
    </lineage>
</organism>
<evidence type="ECO:0000259" key="1">
    <source>
        <dbReference type="Pfam" id="PF00899"/>
    </source>
</evidence>
<reference evidence="2" key="1">
    <citation type="submission" date="2015-12" db="EMBL/GenBank/DDBJ databases">
        <title>Update maize B73 reference genome by single molecule sequencing technologies.</title>
        <authorList>
            <consortium name="Maize Genome Sequencing Project"/>
            <person name="Ware D."/>
        </authorList>
    </citation>
    <scope>NUCLEOTIDE SEQUENCE</scope>
    <source>
        <tissue evidence="2">Seedling</tissue>
    </source>
</reference>
<gene>
    <name evidence="2" type="ORF">ZEAMMB73_Zm00001d012969</name>
</gene>
<accession>A0A1D6GE78</accession>
<name>A0A1D6GE78_MAIZE</name>
<proteinExistence type="predicted"/>
<dbReference type="EMBL" id="CM000781">
    <property type="protein sequence ID" value="AQK61923.1"/>
    <property type="molecule type" value="Genomic_DNA"/>
</dbReference>
<feature type="domain" description="THIF-type NAD/FAD binding fold" evidence="1">
    <location>
        <begin position="15"/>
        <end position="130"/>
    </location>
</feature>
<dbReference type="SUPFAM" id="SSF69572">
    <property type="entry name" value="Activating enzymes of the ubiquitin-like proteins"/>
    <property type="match status" value="1"/>
</dbReference>
<dbReference type="GO" id="GO:0008641">
    <property type="term" value="F:ubiquitin-like modifier activating enzyme activity"/>
    <property type="evidence" value="ECO:0007669"/>
    <property type="project" value="InterPro"/>
</dbReference>
<dbReference type="AlphaFoldDB" id="A0A1D6GE78"/>
<dbReference type="InterPro" id="IPR000594">
    <property type="entry name" value="ThiF_NAD_FAD-bd"/>
</dbReference>
<dbReference type="InterPro" id="IPR035985">
    <property type="entry name" value="Ubiquitin-activating_enz"/>
</dbReference>
<dbReference type="EMBL" id="CM000781">
    <property type="protein sequence ID" value="AQK61935.1"/>
    <property type="molecule type" value="Genomic_DNA"/>
</dbReference>
<dbReference type="InterPro" id="IPR045886">
    <property type="entry name" value="ThiF/MoeB/HesA"/>
</dbReference>
<dbReference type="PANTHER" id="PTHR10953:SF29">
    <property type="entry name" value="NEDD8-ACTIVATING ENZYME E1 REGULATORY SUBUNIT"/>
    <property type="match status" value="1"/>
</dbReference>
<dbReference type="PANTHER" id="PTHR10953">
    <property type="entry name" value="UBIQUITIN-ACTIVATING ENZYME E1"/>
    <property type="match status" value="1"/>
</dbReference>
<dbReference type="Gene3D" id="3.40.50.720">
    <property type="entry name" value="NAD(P)-binding Rossmann-like Domain"/>
    <property type="match status" value="1"/>
</dbReference>